<feature type="signal peptide" evidence="9">
    <location>
        <begin position="1"/>
        <end position="23"/>
    </location>
</feature>
<keyword evidence="4 8" id="KW-0812">Transmembrane</keyword>
<keyword evidence="3" id="KW-0813">Transport</keyword>
<evidence type="ECO:0000256" key="3">
    <source>
        <dbReference type="ARBA" id="ARBA00022448"/>
    </source>
</evidence>
<reference evidence="11" key="1">
    <citation type="submission" date="2013-03" db="EMBL/GenBank/DDBJ databases">
        <authorList>
            <person name="Jeffery W."/>
            <person name="Warren W."/>
            <person name="Wilson R.K."/>
        </authorList>
    </citation>
    <scope>NUCLEOTIDE SEQUENCE</scope>
    <source>
        <strain evidence="11">female</strain>
    </source>
</reference>
<dbReference type="GO" id="GO:0005315">
    <property type="term" value="F:phosphate transmembrane transporter activity"/>
    <property type="evidence" value="ECO:0007669"/>
    <property type="project" value="InterPro"/>
</dbReference>
<evidence type="ECO:0000313" key="11">
    <source>
        <dbReference type="Proteomes" id="UP000018467"/>
    </source>
</evidence>
<feature type="transmembrane region" description="Helical" evidence="8">
    <location>
        <begin position="282"/>
        <end position="301"/>
    </location>
</feature>
<dbReference type="InterPro" id="IPR009887">
    <property type="entry name" value="ANKH"/>
</dbReference>
<dbReference type="AlphaFoldDB" id="A0A3B1INS6"/>
<dbReference type="Proteomes" id="UP000018467">
    <property type="component" value="Unassembled WGS sequence"/>
</dbReference>
<dbReference type="GO" id="GO:0005886">
    <property type="term" value="C:plasma membrane"/>
    <property type="evidence" value="ECO:0007669"/>
    <property type="project" value="TreeGrafter"/>
</dbReference>
<feature type="transmembrane region" description="Helical" evidence="8">
    <location>
        <begin position="159"/>
        <end position="184"/>
    </location>
</feature>
<proteinExistence type="inferred from homology"/>
<feature type="region of interest" description="Disordered" evidence="7">
    <location>
        <begin position="415"/>
        <end position="455"/>
    </location>
</feature>
<keyword evidence="11" id="KW-1185">Reference proteome</keyword>
<reference evidence="11" key="2">
    <citation type="journal article" date="2014" name="Nat. Commun.">
        <title>The cavefish genome reveals candidate genes for eye loss.</title>
        <authorList>
            <person name="McGaugh S.E."/>
            <person name="Gross J.B."/>
            <person name="Aken B."/>
            <person name="Blin M."/>
            <person name="Borowsky R."/>
            <person name="Chalopin D."/>
            <person name="Hinaux H."/>
            <person name="Jeffery W.R."/>
            <person name="Keene A."/>
            <person name="Ma L."/>
            <person name="Minx P."/>
            <person name="Murphy D."/>
            <person name="O'Quin K.E."/>
            <person name="Retaux S."/>
            <person name="Rohner N."/>
            <person name="Searle S.M."/>
            <person name="Stahl B.A."/>
            <person name="Tabin C."/>
            <person name="Volff J.N."/>
            <person name="Yoshizawa M."/>
            <person name="Warren W.C."/>
        </authorList>
    </citation>
    <scope>NUCLEOTIDE SEQUENCE [LARGE SCALE GENOMIC DNA]</scope>
    <source>
        <strain evidence="11">female</strain>
    </source>
</reference>
<evidence type="ECO:0000256" key="9">
    <source>
        <dbReference type="SAM" id="SignalP"/>
    </source>
</evidence>
<keyword evidence="5 8" id="KW-1133">Transmembrane helix</keyword>
<accession>A0A3B1INS6</accession>
<sequence length="455" mass="49897">MVTFPALAHYWPLIRFLVPLAITNIAIDLGEQALNRGIATVKEDAVEMLASYGLAYSLMKFFTGPMSDFKNVGLVFVNSKRDRTKAVLCMVAAGTVAIIFHTLIAYTDMGYYIINKLHHVDESVGNKTRKAFLYLAAFPLLDAMAWTHAGILLKHKHSFLVGCASISDVIAQIVFVAILLHSHLECVEPLLIPILSLYMGALVRFTIVGLGYYRNIHDNIPDSSGPEVGAVAVLTATYPVGHMPYGWLTELRAVYPAFDKNNPSSKLANAGTTVTKSNIKRFTFVCLALSITLCFVVFWTPNVSEGILVDIIGVDHAFAELCVAPLRIFSFFPIPVTVRAHLTGWLMTLKKTFVLAPSSVLRIIVLITSLIVLPYMGVHGATLGVGSLLAGFIGESTMVAIAACYVYRKQNKKKDCDGEVANEGEDSAPMNEVRTGRMDDIVELTEENDDDEEEE</sequence>
<dbReference type="PANTHER" id="PTHR28384">
    <property type="entry name" value="PROGRESSIVE ANKYLOSIS PROTEIN HOMOLOG"/>
    <property type="match status" value="1"/>
</dbReference>
<keyword evidence="9" id="KW-0732">Signal</keyword>
<dbReference type="GO" id="GO:0030504">
    <property type="term" value="F:inorganic diphosphate transmembrane transporter activity"/>
    <property type="evidence" value="ECO:0007669"/>
    <property type="project" value="TreeGrafter"/>
</dbReference>
<evidence type="ECO:0000256" key="7">
    <source>
        <dbReference type="SAM" id="MobiDB-lite"/>
    </source>
</evidence>
<evidence type="ECO:0000256" key="8">
    <source>
        <dbReference type="SAM" id="Phobius"/>
    </source>
</evidence>
<feature type="transmembrane region" description="Helical" evidence="8">
    <location>
        <begin position="190"/>
        <end position="213"/>
    </location>
</feature>
<dbReference type="GeneTree" id="ENSGT00390000012189"/>
<dbReference type="Bgee" id="ENSAMXG00000030055">
    <property type="expression patterns" value="Expressed in camera-type eye and 14 other cell types or tissues"/>
</dbReference>
<comment type="similarity">
    <text evidence="2">Belongs to the ANKH family.</text>
</comment>
<reference evidence="10" key="4">
    <citation type="submission" date="2025-09" db="UniProtKB">
        <authorList>
            <consortium name="Ensembl"/>
        </authorList>
    </citation>
    <scope>IDENTIFICATION</scope>
</reference>
<evidence type="ECO:0000313" key="10">
    <source>
        <dbReference type="Ensembl" id="ENSAMXP00000031623.1"/>
    </source>
</evidence>
<dbReference type="Ensembl" id="ENSAMXT00000038996.1">
    <property type="protein sequence ID" value="ENSAMXP00000031623.1"/>
    <property type="gene ID" value="ENSAMXG00000030055.1"/>
</dbReference>
<keyword evidence="6 8" id="KW-0472">Membrane</keyword>
<dbReference type="Pfam" id="PF07260">
    <property type="entry name" value="ANKH"/>
    <property type="match status" value="1"/>
</dbReference>
<reference evidence="10" key="3">
    <citation type="submission" date="2025-08" db="UniProtKB">
        <authorList>
            <consortium name="Ensembl"/>
        </authorList>
    </citation>
    <scope>IDENTIFICATION</scope>
</reference>
<evidence type="ECO:0000256" key="5">
    <source>
        <dbReference type="ARBA" id="ARBA00022989"/>
    </source>
</evidence>
<feature type="transmembrane region" description="Helical" evidence="8">
    <location>
        <begin position="86"/>
        <end position="106"/>
    </location>
</feature>
<evidence type="ECO:0000256" key="2">
    <source>
        <dbReference type="ARBA" id="ARBA00007509"/>
    </source>
</evidence>
<feature type="transmembrane region" description="Helical" evidence="8">
    <location>
        <begin position="131"/>
        <end position="152"/>
    </location>
</feature>
<dbReference type="GO" id="GO:0035435">
    <property type="term" value="P:phosphate ion transmembrane transport"/>
    <property type="evidence" value="ECO:0007669"/>
    <property type="project" value="InterPro"/>
</dbReference>
<feature type="compositionally biased region" description="Acidic residues" evidence="7">
    <location>
        <begin position="441"/>
        <end position="455"/>
    </location>
</feature>
<protein>
    <submittedName>
        <fullName evidence="10">ANKH inorganic pyrophosphate transport regulator b</fullName>
    </submittedName>
</protein>
<feature type="chain" id="PRO_5017326046" evidence="9">
    <location>
        <begin position="24"/>
        <end position="455"/>
    </location>
</feature>
<name>A0A3B1INS6_ASTMX</name>
<feature type="transmembrane region" description="Helical" evidence="8">
    <location>
        <begin position="388"/>
        <end position="407"/>
    </location>
</feature>
<evidence type="ECO:0000256" key="1">
    <source>
        <dbReference type="ARBA" id="ARBA00004141"/>
    </source>
</evidence>
<dbReference type="PANTHER" id="PTHR28384:SF1">
    <property type="entry name" value="PROGRESSIVE ANKYLOSIS PROTEIN HOMOLOG"/>
    <property type="match status" value="1"/>
</dbReference>
<evidence type="ECO:0000256" key="6">
    <source>
        <dbReference type="ARBA" id="ARBA00023136"/>
    </source>
</evidence>
<comment type="subcellular location">
    <subcellularLocation>
        <location evidence="1">Membrane</location>
        <topology evidence="1">Multi-pass membrane protein</topology>
    </subcellularLocation>
</comment>
<organism evidence="10 11">
    <name type="scientific">Astyanax mexicanus</name>
    <name type="common">Blind cave fish</name>
    <name type="synonym">Astyanax fasciatus mexicanus</name>
    <dbReference type="NCBI Taxonomy" id="7994"/>
    <lineage>
        <taxon>Eukaryota</taxon>
        <taxon>Metazoa</taxon>
        <taxon>Chordata</taxon>
        <taxon>Craniata</taxon>
        <taxon>Vertebrata</taxon>
        <taxon>Euteleostomi</taxon>
        <taxon>Actinopterygii</taxon>
        <taxon>Neopterygii</taxon>
        <taxon>Teleostei</taxon>
        <taxon>Ostariophysi</taxon>
        <taxon>Characiformes</taxon>
        <taxon>Characoidei</taxon>
        <taxon>Acestrorhamphidae</taxon>
        <taxon>Acestrorhamphinae</taxon>
        <taxon>Astyanax</taxon>
    </lineage>
</organism>
<feature type="transmembrane region" description="Helical" evidence="8">
    <location>
        <begin position="353"/>
        <end position="376"/>
    </location>
</feature>
<feature type="transmembrane region" description="Helical" evidence="8">
    <location>
        <begin position="307"/>
        <end position="332"/>
    </location>
</feature>
<evidence type="ECO:0000256" key="4">
    <source>
        <dbReference type="ARBA" id="ARBA00022692"/>
    </source>
</evidence>